<evidence type="ECO:0000313" key="3">
    <source>
        <dbReference type="EMBL" id="PIL22184.1"/>
    </source>
</evidence>
<dbReference type="InterPro" id="IPR052155">
    <property type="entry name" value="Biofilm_reg_signaling"/>
</dbReference>
<feature type="domain" description="GGDEF" evidence="2">
    <location>
        <begin position="191"/>
        <end position="329"/>
    </location>
</feature>
<dbReference type="PANTHER" id="PTHR44757:SF2">
    <property type="entry name" value="BIOFILM ARCHITECTURE MAINTENANCE PROTEIN MBAA"/>
    <property type="match status" value="1"/>
</dbReference>
<protein>
    <recommendedName>
        <fullName evidence="2">GGDEF domain-containing protein</fullName>
    </recommendedName>
</protein>
<dbReference type="Proteomes" id="UP000231259">
    <property type="component" value="Unassembled WGS sequence"/>
</dbReference>
<evidence type="ECO:0000256" key="1">
    <source>
        <dbReference type="SAM" id="MobiDB-lite"/>
    </source>
</evidence>
<evidence type="ECO:0000259" key="2">
    <source>
        <dbReference type="PROSITE" id="PS50887"/>
    </source>
</evidence>
<dbReference type="EMBL" id="AWWI01000014">
    <property type="protein sequence ID" value="PIL22184.1"/>
    <property type="molecule type" value="Genomic_DNA"/>
</dbReference>
<dbReference type="CDD" id="cd01949">
    <property type="entry name" value="GGDEF"/>
    <property type="match status" value="1"/>
</dbReference>
<reference evidence="3 4" key="1">
    <citation type="submission" date="2013-09" db="EMBL/GenBank/DDBJ databases">
        <title>Genome sequencing of Phaeobacter antarcticus sp. nov. SM1211.</title>
        <authorList>
            <person name="Zhang X.-Y."/>
            <person name="Liu C."/>
            <person name="Chen X.-L."/>
            <person name="Xie B.-B."/>
            <person name="Qin Q.-L."/>
            <person name="Rong J.-C."/>
            <person name="Zhang Y.-Z."/>
        </authorList>
    </citation>
    <scope>NUCLEOTIDE SEQUENCE [LARGE SCALE GENOMIC DNA]</scope>
    <source>
        <strain evidence="3 4">SM1211</strain>
    </source>
</reference>
<dbReference type="Pfam" id="PF00990">
    <property type="entry name" value="GGDEF"/>
    <property type="match status" value="1"/>
</dbReference>
<dbReference type="OrthoDB" id="9812260at2"/>
<dbReference type="InterPro" id="IPR000160">
    <property type="entry name" value="GGDEF_dom"/>
</dbReference>
<dbReference type="Gene3D" id="3.30.70.270">
    <property type="match status" value="1"/>
</dbReference>
<dbReference type="PROSITE" id="PS50887">
    <property type="entry name" value="GGDEF"/>
    <property type="match status" value="1"/>
</dbReference>
<keyword evidence="4" id="KW-1185">Reference proteome</keyword>
<dbReference type="SMART" id="SM00267">
    <property type="entry name" value="GGDEF"/>
    <property type="match status" value="1"/>
</dbReference>
<dbReference type="InterPro" id="IPR029787">
    <property type="entry name" value="Nucleotide_cyclase"/>
</dbReference>
<gene>
    <name evidence="3" type="ORF">P775_00630</name>
</gene>
<dbReference type="NCBIfam" id="TIGR00254">
    <property type="entry name" value="GGDEF"/>
    <property type="match status" value="1"/>
</dbReference>
<comment type="caution">
    <text evidence="3">The sequence shown here is derived from an EMBL/GenBank/DDBJ whole genome shotgun (WGS) entry which is preliminary data.</text>
</comment>
<evidence type="ECO:0000313" key="4">
    <source>
        <dbReference type="Proteomes" id="UP000231259"/>
    </source>
</evidence>
<dbReference type="AlphaFoldDB" id="A0A2G8RKS2"/>
<dbReference type="InterPro" id="IPR043128">
    <property type="entry name" value="Rev_trsase/Diguanyl_cyclase"/>
</dbReference>
<organism evidence="3 4">
    <name type="scientific">Puniceibacterium antarcticum</name>
    <dbReference type="NCBI Taxonomy" id="1206336"/>
    <lineage>
        <taxon>Bacteria</taxon>
        <taxon>Pseudomonadati</taxon>
        <taxon>Pseudomonadota</taxon>
        <taxon>Alphaproteobacteria</taxon>
        <taxon>Rhodobacterales</taxon>
        <taxon>Paracoccaceae</taxon>
        <taxon>Puniceibacterium</taxon>
    </lineage>
</organism>
<dbReference type="RefSeq" id="WP_099909143.1">
    <property type="nucleotide sequence ID" value="NZ_AWWI01000014.1"/>
</dbReference>
<feature type="region of interest" description="Disordered" evidence="1">
    <location>
        <begin position="366"/>
        <end position="386"/>
    </location>
</feature>
<dbReference type="SUPFAM" id="SSF55073">
    <property type="entry name" value="Nucleotide cyclase"/>
    <property type="match status" value="1"/>
</dbReference>
<dbReference type="PANTHER" id="PTHR44757">
    <property type="entry name" value="DIGUANYLATE CYCLASE DGCP"/>
    <property type="match status" value="1"/>
</dbReference>
<sequence>MQPCTTVAFEEPENAILKGICISIWKASEPIFLVDDLGSILFANEAADALTCPHLPETLGALGSTEEVDPDVVLQRATGQSGGCDLRFTLRSGESFVFSIRGLEFQRSNGRKLALVQMDAAKTMVSNLIAVQAAAETARDRLRQSLAAQVVLRREAQRLRHLAKTDHLTGLLNAAAFAQEVEATLDGADGQAGTLLYLDLNGFKAINDRFGHAVGDAVLARIAQRLRTELRQDDLIARLGGDEFGVWLGGLPLEDCNSVMSRLTEALSQPVQLSQPEAPMLIDTVSAALGYARWPEDGADATALLRMADSRMYAAKHKVGRPERITGIGPAENAVAAVSRATSLRSWIGRALAALCLSRRGRSARSELGGHSREVVPNGAEVDQGG</sequence>
<name>A0A2G8RKS2_9RHOB</name>
<accession>A0A2G8RKS2</accession>
<proteinExistence type="predicted"/>